<dbReference type="Gene3D" id="3.50.50.60">
    <property type="entry name" value="FAD/NAD(P)-binding domain"/>
    <property type="match status" value="1"/>
</dbReference>
<feature type="domain" description="FAD-binding" evidence="5">
    <location>
        <begin position="15"/>
        <end position="375"/>
    </location>
</feature>
<dbReference type="EMBL" id="LRQV01000002">
    <property type="protein sequence ID" value="KXK63835.1"/>
    <property type="molecule type" value="Genomic_DNA"/>
</dbReference>
<comment type="cofactor">
    <cofactor evidence="1">
        <name>FAD</name>
        <dbReference type="ChEBI" id="CHEBI:57692"/>
    </cofactor>
</comment>
<keyword evidence="2" id="KW-0285">Flavoprotein</keyword>
<dbReference type="Gene3D" id="3.40.30.120">
    <property type="match status" value="1"/>
</dbReference>
<dbReference type="Pfam" id="PF21274">
    <property type="entry name" value="Rng_hyd_C"/>
    <property type="match status" value="1"/>
</dbReference>
<evidence type="ECO:0000256" key="4">
    <source>
        <dbReference type="SAM" id="Phobius"/>
    </source>
</evidence>
<dbReference type="InterPro" id="IPR002938">
    <property type="entry name" value="FAD-bd"/>
</dbReference>
<dbReference type="AlphaFoldDB" id="A0A136PZF3"/>
<name>A0A136PZF3_9ACTN</name>
<comment type="caution">
    <text evidence="6">The sequence shown here is derived from an EMBL/GenBank/DDBJ whole genome shotgun (WGS) entry which is preliminary data.</text>
</comment>
<reference evidence="6 7" key="1">
    <citation type="submission" date="2016-01" db="EMBL/GenBank/DDBJ databases">
        <title>Whole genome sequence and analysis of Micromonospora rosaria DSM 803, which can produce antibacterial substance rosamicin.</title>
        <authorList>
            <person name="Yang H."/>
            <person name="He X."/>
            <person name="Zhu D."/>
        </authorList>
    </citation>
    <scope>NUCLEOTIDE SEQUENCE [LARGE SCALE GENOMIC DNA]</scope>
    <source>
        <strain evidence="6 7">DSM 803</strain>
    </source>
</reference>
<evidence type="ECO:0000256" key="2">
    <source>
        <dbReference type="ARBA" id="ARBA00022630"/>
    </source>
</evidence>
<gene>
    <name evidence="6" type="ORF">AWW66_01265</name>
</gene>
<protein>
    <recommendedName>
        <fullName evidence="5">FAD-binding domain-containing protein</fullName>
    </recommendedName>
</protein>
<evidence type="ECO:0000256" key="1">
    <source>
        <dbReference type="ARBA" id="ARBA00001974"/>
    </source>
</evidence>
<evidence type="ECO:0000313" key="7">
    <source>
        <dbReference type="Proteomes" id="UP000070620"/>
    </source>
</evidence>
<dbReference type="Gene3D" id="3.30.9.10">
    <property type="entry name" value="D-Amino Acid Oxidase, subunit A, domain 2"/>
    <property type="match status" value="1"/>
</dbReference>
<accession>A0A136PZF3</accession>
<dbReference type="PANTHER" id="PTHR43004">
    <property type="entry name" value="TRK SYSTEM POTASSIUM UPTAKE PROTEIN"/>
    <property type="match status" value="1"/>
</dbReference>
<keyword evidence="3" id="KW-0274">FAD</keyword>
<dbReference type="GO" id="GO:0071949">
    <property type="term" value="F:FAD binding"/>
    <property type="evidence" value="ECO:0007669"/>
    <property type="project" value="InterPro"/>
</dbReference>
<dbReference type="PANTHER" id="PTHR43004:SF19">
    <property type="entry name" value="BINDING MONOOXYGENASE, PUTATIVE (JCVI)-RELATED"/>
    <property type="match status" value="1"/>
</dbReference>
<keyword evidence="4" id="KW-1133">Transmembrane helix</keyword>
<dbReference type="Pfam" id="PF01494">
    <property type="entry name" value="FAD_binding_3"/>
    <property type="match status" value="1"/>
</dbReference>
<proteinExistence type="predicted"/>
<dbReference type="InterPro" id="IPR050641">
    <property type="entry name" value="RIFMO-like"/>
</dbReference>
<dbReference type="Proteomes" id="UP000070620">
    <property type="component" value="Unassembled WGS sequence"/>
</dbReference>
<keyword evidence="4" id="KW-0812">Transmembrane</keyword>
<keyword evidence="4" id="KW-0472">Membrane</keyword>
<dbReference type="PRINTS" id="PR00420">
    <property type="entry name" value="RNGMNOXGNASE"/>
</dbReference>
<evidence type="ECO:0000313" key="6">
    <source>
        <dbReference type="EMBL" id="KXK63835.1"/>
    </source>
</evidence>
<dbReference type="SUPFAM" id="SSF51905">
    <property type="entry name" value="FAD/NAD(P)-binding domain"/>
    <property type="match status" value="1"/>
</dbReference>
<evidence type="ECO:0000256" key="3">
    <source>
        <dbReference type="ARBA" id="ARBA00022827"/>
    </source>
</evidence>
<keyword evidence="7" id="KW-1185">Reference proteome</keyword>
<dbReference type="InterPro" id="IPR036188">
    <property type="entry name" value="FAD/NAD-bd_sf"/>
</dbReference>
<sequence length="553" mass="58898">MAYVAEKEKPMRVDETGVLIVGGGLAGLATAAFLAHWGASPVLVERHETTSRHPRARGVNARTMELFDVLGISGRVRGTPSGRALAGNRGIRAMESLAGQDIGELHAPYFVDTDVDISDLSPARWCLCDQDELEPVLRDRAVELGADVRFATELVDVTVDDSGVLAEVLDRATGERRLIRARYLVAADGPQSPLRQRWGVGTEGEGTLATYLNIHFRADLAAPLGDRRFILSYVVNPDLMGALVPVDNADNWLLHVMYDPASGQSPRDFPEQRCVALVRSAAGIADLDVKIQSVLPWEAAGRWATRLRRGPVFFVGDAAHVMPPTGALGSNTGIQDAVNLAWKLAGVLRGVAGAELLDSYESERLPVARATVQQAVLRSRDRPVLLGEEFEGSAEILPDRVVHFGQRYRSTAVVGGDTAAVPADADPVWVDHCDGTPGTRAPHAPVRLDGRPASVLSLFGAGWTVVLGAEAAVDDTVAAVAADLDLPVTVHRIGADVLLDDPVGSQPYADAQLVLLVRPDGHVAWRAAADALPDPGQALRDALTGVLSRGGSR</sequence>
<organism evidence="6 7">
    <name type="scientific">Micromonospora rosaria</name>
    <dbReference type="NCBI Taxonomy" id="47874"/>
    <lineage>
        <taxon>Bacteria</taxon>
        <taxon>Bacillati</taxon>
        <taxon>Actinomycetota</taxon>
        <taxon>Actinomycetes</taxon>
        <taxon>Micromonosporales</taxon>
        <taxon>Micromonosporaceae</taxon>
        <taxon>Micromonospora</taxon>
    </lineage>
</organism>
<evidence type="ECO:0000259" key="5">
    <source>
        <dbReference type="Pfam" id="PF01494"/>
    </source>
</evidence>
<feature type="transmembrane region" description="Helical" evidence="4">
    <location>
        <begin position="17"/>
        <end position="39"/>
    </location>
</feature>
<dbReference type="GO" id="GO:0016709">
    <property type="term" value="F:oxidoreductase activity, acting on paired donors, with incorporation or reduction of molecular oxygen, NAD(P)H as one donor, and incorporation of one atom of oxygen"/>
    <property type="evidence" value="ECO:0007669"/>
    <property type="project" value="UniProtKB-ARBA"/>
</dbReference>